<dbReference type="Proteomes" id="UP000229757">
    <property type="component" value="Chromosome"/>
</dbReference>
<dbReference type="PIRSF" id="PIRSF000350">
    <property type="entry name" value="Mercury_reductase_MerA"/>
    <property type="match status" value="1"/>
</dbReference>
<evidence type="ECO:0000256" key="5">
    <source>
        <dbReference type="ARBA" id="ARBA00023157"/>
    </source>
</evidence>
<dbReference type="InterPro" id="IPR016156">
    <property type="entry name" value="FAD/NAD-linked_Rdtase_dimer_sf"/>
</dbReference>
<feature type="binding site" evidence="8">
    <location>
        <begin position="174"/>
        <end position="181"/>
    </location>
    <ligand>
        <name>NAD(+)</name>
        <dbReference type="ChEBI" id="CHEBI:57540"/>
    </ligand>
</feature>
<evidence type="ECO:0000256" key="4">
    <source>
        <dbReference type="ARBA" id="ARBA00023002"/>
    </source>
</evidence>
<dbReference type="PANTHER" id="PTHR42737:SF2">
    <property type="entry name" value="GLUTATHIONE REDUCTASE"/>
    <property type="match status" value="1"/>
</dbReference>
<dbReference type="NCBIfam" id="NF004776">
    <property type="entry name" value="PRK06116.1"/>
    <property type="match status" value="1"/>
</dbReference>
<keyword evidence="14" id="KW-1185">Reference proteome</keyword>
<evidence type="ECO:0000256" key="6">
    <source>
        <dbReference type="ARBA" id="ARBA00023284"/>
    </source>
</evidence>
<evidence type="ECO:0000256" key="7">
    <source>
        <dbReference type="PIRSR" id="PIRSR000350-2"/>
    </source>
</evidence>
<organism evidence="13 14">
    <name type="scientific">Reinekea forsetii</name>
    <dbReference type="NCBI Taxonomy" id="1336806"/>
    <lineage>
        <taxon>Bacteria</taxon>
        <taxon>Pseudomonadati</taxon>
        <taxon>Pseudomonadota</taxon>
        <taxon>Gammaproteobacteria</taxon>
        <taxon>Oceanospirillales</taxon>
        <taxon>Saccharospirillaceae</taxon>
        <taxon>Reinekea</taxon>
    </lineage>
</organism>
<dbReference type="Pfam" id="PF07992">
    <property type="entry name" value="Pyr_redox_2"/>
    <property type="match status" value="1"/>
</dbReference>
<dbReference type="PRINTS" id="PR00368">
    <property type="entry name" value="FADPNR"/>
</dbReference>
<evidence type="ECO:0000256" key="8">
    <source>
        <dbReference type="PIRSR" id="PIRSR000350-3"/>
    </source>
</evidence>
<dbReference type="Gene3D" id="3.50.50.60">
    <property type="entry name" value="FAD/NAD(P)-binding domain"/>
    <property type="match status" value="2"/>
</dbReference>
<keyword evidence="5" id="KW-1015">Disulfide bond</keyword>
<dbReference type="SUPFAM" id="SSF55424">
    <property type="entry name" value="FAD/NAD-linked reductases, dimerisation (C-terminal) domain"/>
    <property type="match status" value="1"/>
</dbReference>
<feature type="binding site" evidence="8">
    <location>
        <position position="51"/>
    </location>
    <ligand>
        <name>FAD</name>
        <dbReference type="ChEBI" id="CHEBI:57692"/>
    </ligand>
</feature>
<dbReference type="RefSeq" id="WP_100257074.1">
    <property type="nucleotide sequence ID" value="NZ_CP011797.1"/>
</dbReference>
<dbReference type="InterPro" id="IPR004099">
    <property type="entry name" value="Pyr_nucl-diS_OxRdtase_dimer"/>
</dbReference>
<dbReference type="InterPro" id="IPR001100">
    <property type="entry name" value="Pyr_nuc-diS_OxRdtase"/>
</dbReference>
<feature type="binding site" evidence="8">
    <location>
        <position position="303"/>
    </location>
    <ligand>
        <name>FAD</name>
        <dbReference type="ChEBI" id="CHEBI:57692"/>
    </ligand>
</feature>
<feature type="binding site" evidence="8">
    <location>
        <position position="262"/>
    </location>
    <ligand>
        <name>NAD(+)</name>
        <dbReference type="ChEBI" id="CHEBI:57540"/>
    </ligand>
</feature>
<feature type="binding site" evidence="8">
    <location>
        <position position="115"/>
    </location>
    <ligand>
        <name>FAD</name>
        <dbReference type="ChEBI" id="CHEBI:57692"/>
    </ligand>
</feature>
<feature type="domain" description="Pyridine nucleotide-disulphide oxidoreductase dimerisation" evidence="11">
    <location>
        <begin position="339"/>
        <end position="447"/>
    </location>
</feature>
<keyword evidence="6 10" id="KW-0676">Redox-active center</keyword>
<dbReference type="InterPro" id="IPR036188">
    <property type="entry name" value="FAD/NAD-bd_sf"/>
</dbReference>
<dbReference type="PANTHER" id="PTHR42737">
    <property type="entry name" value="GLUTATHIONE REDUCTASE"/>
    <property type="match status" value="1"/>
</dbReference>
<dbReference type="PROSITE" id="PS00076">
    <property type="entry name" value="PYRIDINE_REDOX_1"/>
    <property type="match status" value="1"/>
</dbReference>
<evidence type="ECO:0000256" key="3">
    <source>
        <dbReference type="ARBA" id="ARBA00022827"/>
    </source>
</evidence>
<evidence type="ECO:0000256" key="10">
    <source>
        <dbReference type="RuleBase" id="RU003691"/>
    </source>
</evidence>
<dbReference type="OrthoDB" id="9800167at2"/>
<proteinExistence type="inferred from homology"/>
<protein>
    <submittedName>
        <fullName evidence="13">Glutathione reductase</fullName>
        <ecNumber evidence="13">1.8.1.7</ecNumber>
    </submittedName>
</protein>
<dbReference type="PRINTS" id="PR00411">
    <property type="entry name" value="PNDRDTASEI"/>
</dbReference>
<evidence type="ECO:0000259" key="12">
    <source>
        <dbReference type="Pfam" id="PF07992"/>
    </source>
</evidence>
<evidence type="ECO:0000313" key="13">
    <source>
        <dbReference type="EMBL" id="ATX76761.1"/>
    </source>
</evidence>
<feature type="disulfide bond" description="Redox-active" evidence="9">
    <location>
        <begin position="42"/>
        <end position="47"/>
    </location>
</feature>
<feature type="binding site" evidence="8">
    <location>
        <begin position="139"/>
        <end position="141"/>
    </location>
    <ligand>
        <name>FAD</name>
        <dbReference type="ChEBI" id="CHEBI:57692"/>
    </ligand>
</feature>
<keyword evidence="4 10" id="KW-0560">Oxidoreductase</keyword>
<sequence length="461" mass="49893">MNYDFDLLVIGAGSGGVRAARMAAQMGVRVAVIEARYLGGTCVNVGCVPKKLFVYASEFNQSFIDSAGFGYTVDKKPTFDWPTLRDNKTAEIERLQGVYQGLLENSGVTIINGHGEFVTEHSVRVGDQVYSAANILIATGSWPVTTPIPGNELVMTSNEFFYMDEFPRHAIVVGGGYIAVEFAGILNGLGSDTHLVYRGAPVLRGFDDDIRQFVSEELIEAGIDIHYGRTVEKVEKQADGRLAVTFDNDQVVVTDAVINALGRKALVEPLKLAAAGVELASRGHLEVNEHYQTNVPHIFAVGDVIGRVQLTPVALAEGMYVAHHLFSQDAPRKVNYGLIPTAVFCQPNLGTVGLSENEAILQYDRVAVFVSRFKAMKNTLSGSTHRTLMKVLVDTETDKVIGCHMVGHEAGEIIQGLAVALQAGATKADFDSTLGIHPTAAEEFVTMRTPTRFIGRTVTSD</sequence>
<dbReference type="InterPro" id="IPR012999">
    <property type="entry name" value="Pyr_OxRdtase_I_AS"/>
</dbReference>
<dbReference type="GO" id="GO:0045454">
    <property type="term" value="P:cell redox homeostasis"/>
    <property type="evidence" value="ECO:0007669"/>
    <property type="project" value="InterPro"/>
</dbReference>
<dbReference type="Pfam" id="PF02852">
    <property type="entry name" value="Pyr_redox_dim"/>
    <property type="match status" value="1"/>
</dbReference>
<comment type="cofactor">
    <cofactor evidence="8">
        <name>FAD</name>
        <dbReference type="ChEBI" id="CHEBI:57692"/>
    </cofactor>
    <text evidence="8">Binds 1 FAD per subunit.</text>
</comment>
<evidence type="ECO:0000256" key="2">
    <source>
        <dbReference type="ARBA" id="ARBA00022630"/>
    </source>
</evidence>
<evidence type="ECO:0000256" key="9">
    <source>
        <dbReference type="PIRSR" id="PIRSR000350-4"/>
    </source>
</evidence>
<dbReference type="GO" id="GO:0034599">
    <property type="term" value="P:cellular response to oxidative stress"/>
    <property type="evidence" value="ECO:0007669"/>
    <property type="project" value="TreeGrafter"/>
</dbReference>
<keyword evidence="3 8" id="KW-0274">FAD</keyword>
<dbReference type="SUPFAM" id="SSF51905">
    <property type="entry name" value="FAD/NAD(P)-binding domain"/>
    <property type="match status" value="1"/>
</dbReference>
<dbReference type="EMBL" id="CP011797">
    <property type="protein sequence ID" value="ATX76761.1"/>
    <property type="molecule type" value="Genomic_DNA"/>
</dbReference>
<dbReference type="Gene3D" id="3.30.390.30">
    <property type="match status" value="1"/>
</dbReference>
<accession>A0A2K8KSB3</accession>
<dbReference type="GO" id="GO:0005829">
    <property type="term" value="C:cytosol"/>
    <property type="evidence" value="ECO:0007669"/>
    <property type="project" value="TreeGrafter"/>
</dbReference>
<comment type="similarity">
    <text evidence="1 10">Belongs to the class-I pyridine nucleotide-disulfide oxidoreductase family.</text>
</comment>
<dbReference type="GO" id="GO:0050660">
    <property type="term" value="F:flavin adenine dinucleotide binding"/>
    <property type="evidence" value="ECO:0007669"/>
    <property type="project" value="InterPro"/>
</dbReference>
<gene>
    <name evidence="13" type="ORF">REIFOR_01616</name>
</gene>
<feature type="domain" description="FAD/NAD(P)-binding" evidence="12">
    <location>
        <begin position="5"/>
        <end position="318"/>
    </location>
</feature>
<evidence type="ECO:0000313" key="14">
    <source>
        <dbReference type="Proteomes" id="UP000229757"/>
    </source>
</evidence>
<feature type="active site" description="Proton acceptor" evidence="7">
    <location>
        <position position="437"/>
    </location>
</feature>
<dbReference type="KEGG" id="rfo:REIFOR_01616"/>
<name>A0A2K8KSB3_9GAMM</name>
<dbReference type="InterPro" id="IPR023753">
    <property type="entry name" value="FAD/NAD-binding_dom"/>
</dbReference>
<reference evidence="13 14" key="1">
    <citation type="journal article" date="2017" name="Environ. Microbiol.">
        <title>Genomic and physiological analyses of 'Reinekea forsetii' reveal a versatile opportunistic lifestyle during spring algae blooms.</title>
        <authorList>
            <person name="Avci B."/>
            <person name="Hahnke R.L."/>
            <person name="Chafee M."/>
            <person name="Fischer T."/>
            <person name="Gruber-Vodicka H."/>
            <person name="Tegetmeyer H.E."/>
            <person name="Harder J."/>
            <person name="Fuchs B.M."/>
            <person name="Amann R.I."/>
            <person name="Teeling H."/>
        </authorList>
    </citation>
    <scope>NUCLEOTIDE SEQUENCE [LARGE SCALE GENOMIC DNA]</scope>
    <source>
        <strain evidence="13 14">Hel1_31_D35</strain>
    </source>
</reference>
<dbReference type="EC" id="1.8.1.7" evidence="13"/>
<dbReference type="GO" id="GO:0004362">
    <property type="term" value="F:glutathione-disulfide reductase (NADPH) activity"/>
    <property type="evidence" value="ECO:0007669"/>
    <property type="project" value="UniProtKB-EC"/>
</dbReference>
<dbReference type="AlphaFoldDB" id="A0A2K8KSB3"/>
<evidence type="ECO:0000256" key="1">
    <source>
        <dbReference type="ARBA" id="ARBA00007532"/>
    </source>
</evidence>
<dbReference type="InterPro" id="IPR046952">
    <property type="entry name" value="GSHR/TRXR-like"/>
</dbReference>
<keyword evidence="8" id="KW-0520">NAD</keyword>
<keyword evidence="8" id="KW-0547">Nucleotide-binding</keyword>
<dbReference type="GO" id="GO:0006749">
    <property type="term" value="P:glutathione metabolic process"/>
    <property type="evidence" value="ECO:0007669"/>
    <property type="project" value="TreeGrafter"/>
</dbReference>
<evidence type="ECO:0000259" key="11">
    <source>
        <dbReference type="Pfam" id="PF02852"/>
    </source>
</evidence>
<keyword evidence="2 10" id="KW-0285">Flavoprotein</keyword>